<evidence type="ECO:0000313" key="3">
    <source>
        <dbReference type="EMBL" id="KKL28086.1"/>
    </source>
</evidence>
<sequence length="227" mass="25987">SRRSDNGRTVCIKAGQLARRSRVRQRRQLQHTRAGDAVVIITLGRGEAPRAPVEIQEEVELYARESGRHARLIFVPTAFANGRIASGTWVVRFTLRPNDKRLQAYQEGQAQKPATEDVWLHESNPDEGKPISGRPGQKEGQYRPLDIVQMGTWGVRQFLECGNTWSGRGEFNSFEEQLRDVQDTNEEARLKFRADTKEENRLAQREKRRTRLKIPFLGVGVDLKKRA</sequence>
<feature type="non-terminal residue" evidence="3">
    <location>
        <position position="1"/>
    </location>
</feature>
<keyword evidence="1" id="KW-0175">Coiled coil</keyword>
<gene>
    <name evidence="3" type="ORF">LCGC14_2378690</name>
</gene>
<feature type="compositionally biased region" description="Basic and acidic residues" evidence="2">
    <location>
        <begin position="114"/>
        <end position="129"/>
    </location>
</feature>
<comment type="caution">
    <text evidence="3">The sequence shown here is derived from an EMBL/GenBank/DDBJ whole genome shotgun (WGS) entry which is preliminary data.</text>
</comment>
<feature type="coiled-coil region" evidence="1">
    <location>
        <begin position="171"/>
        <end position="213"/>
    </location>
</feature>
<protein>
    <submittedName>
        <fullName evidence="3">Uncharacterized protein</fullName>
    </submittedName>
</protein>
<evidence type="ECO:0000256" key="2">
    <source>
        <dbReference type="SAM" id="MobiDB-lite"/>
    </source>
</evidence>
<dbReference type="EMBL" id="LAZR01035221">
    <property type="protein sequence ID" value="KKL28086.1"/>
    <property type="molecule type" value="Genomic_DNA"/>
</dbReference>
<dbReference type="AlphaFoldDB" id="A0A0F9EDZ0"/>
<name>A0A0F9EDZ0_9ZZZZ</name>
<organism evidence="3">
    <name type="scientific">marine sediment metagenome</name>
    <dbReference type="NCBI Taxonomy" id="412755"/>
    <lineage>
        <taxon>unclassified sequences</taxon>
        <taxon>metagenomes</taxon>
        <taxon>ecological metagenomes</taxon>
    </lineage>
</organism>
<accession>A0A0F9EDZ0</accession>
<reference evidence="3" key="1">
    <citation type="journal article" date="2015" name="Nature">
        <title>Complex archaea that bridge the gap between prokaryotes and eukaryotes.</title>
        <authorList>
            <person name="Spang A."/>
            <person name="Saw J.H."/>
            <person name="Jorgensen S.L."/>
            <person name="Zaremba-Niedzwiedzka K."/>
            <person name="Martijn J."/>
            <person name="Lind A.E."/>
            <person name="van Eijk R."/>
            <person name="Schleper C."/>
            <person name="Guy L."/>
            <person name="Ettema T.J."/>
        </authorList>
    </citation>
    <scope>NUCLEOTIDE SEQUENCE</scope>
</reference>
<evidence type="ECO:0000256" key="1">
    <source>
        <dbReference type="SAM" id="Coils"/>
    </source>
</evidence>
<feature type="region of interest" description="Disordered" evidence="2">
    <location>
        <begin position="107"/>
        <end position="140"/>
    </location>
</feature>
<proteinExistence type="predicted"/>